<dbReference type="Proteomes" id="UP000053232">
    <property type="component" value="Unassembled WGS sequence"/>
</dbReference>
<gene>
    <name evidence="2" type="ORF">OXYTRIMIC_097</name>
</gene>
<reference evidence="3" key="1">
    <citation type="journal article" date="2014" name="Cell">
        <title>The Architecture of a Scrambled Genome Reveals Massive Levels of Genomic Rearrangement during Development.</title>
        <authorList>
            <person name="Chen X."/>
            <person name="Bracht J.R."/>
            <person name="Goldman A.D."/>
            <person name="Dolzhenko E."/>
            <person name="Clay D.M."/>
            <person name="Swart E.C."/>
            <person name="Perlman D.H."/>
            <person name="Doak T.G."/>
            <person name="Stuart A."/>
            <person name="Amemiya C.T."/>
            <person name="Sebra R.P."/>
            <person name="Landweber L.F."/>
        </authorList>
    </citation>
    <scope>NUCLEOTIDE SEQUENCE [LARGE SCALE GENOMIC DNA]</scope>
    <source>
        <strain evidence="3">JRB310</strain>
    </source>
</reference>
<dbReference type="AlphaFoldDB" id="A0A073HY70"/>
<organism evidence="2 3">
    <name type="scientific">Oxytricha trifallax</name>
    <dbReference type="NCBI Taxonomy" id="1172189"/>
    <lineage>
        <taxon>Eukaryota</taxon>
        <taxon>Sar</taxon>
        <taxon>Alveolata</taxon>
        <taxon>Ciliophora</taxon>
        <taxon>Intramacronucleata</taxon>
        <taxon>Spirotrichea</taxon>
        <taxon>Stichotrichia</taxon>
        <taxon>Sporadotrichida</taxon>
        <taxon>Oxytrichidae</taxon>
        <taxon>Oxytrichinae</taxon>
        <taxon>Oxytricha</taxon>
    </lineage>
</organism>
<evidence type="ECO:0000313" key="3">
    <source>
        <dbReference type="Proteomes" id="UP000053232"/>
    </source>
</evidence>
<sequence length="80" mass="9505">MKLVSATPRMGSERKQRQRVQYLLRHQITMEGSNKEYGVLFGKKRSERVLLTSKKIHKEQKISPINQRIDKERIQQGKKQ</sequence>
<feature type="region of interest" description="Disordered" evidence="1">
    <location>
        <begin position="61"/>
        <end position="80"/>
    </location>
</feature>
<evidence type="ECO:0000313" key="2">
    <source>
        <dbReference type="EMBL" id="KEJ82958.1"/>
    </source>
</evidence>
<feature type="compositionally biased region" description="Basic and acidic residues" evidence="1">
    <location>
        <begin position="68"/>
        <end position="80"/>
    </location>
</feature>
<protein>
    <submittedName>
        <fullName evidence="2">Uncharacterized protein</fullName>
    </submittedName>
</protein>
<comment type="caution">
    <text evidence="2">The sequence shown here is derived from an EMBL/GenBank/DDBJ whole genome shotgun (WGS) entry which is preliminary data.</text>
</comment>
<accession>A0A073HY70</accession>
<dbReference type="EMBL" id="ARYC01001684">
    <property type="protein sequence ID" value="KEJ82958.1"/>
    <property type="molecule type" value="Genomic_DNA"/>
</dbReference>
<proteinExistence type="predicted"/>
<keyword evidence="3" id="KW-1185">Reference proteome</keyword>
<name>A0A073HY70_9SPIT</name>
<evidence type="ECO:0000256" key="1">
    <source>
        <dbReference type="SAM" id="MobiDB-lite"/>
    </source>
</evidence>